<accession>A0A838B3L9</accession>
<keyword evidence="2" id="KW-1185">Reference proteome</keyword>
<dbReference type="RefSeq" id="WP_181057352.1">
    <property type="nucleotide sequence ID" value="NZ_JACDTY010000004.1"/>
</dbReference>
<dbReference type="EMBL" id="JACDTY010000004">
    <property type="protein sequence ID" value="MBA1140683.1"/>
    <property type="molecule type" value="Genomic_DNA"/>
</dbReference>
<evidence type="ECO:0000313" key="1">
    <source>
        <dbReference type="EMBL" id="MBA1140683.1"/>
    </source>
</evidence>
<dbReference type="Pfam" id="PF22558">
    <property type="entry name" value="REase-ARP"/>
    <property type="match status" value="1"/>
</dbReference>
<gene>
    <name evidence="1" type="ORF">H0241_10495</name>
</gene>
<dbReference type="InterPro" id="IPR054333">
    <property type="entry name" value="REase-ARP-assoc"/>
</dbReference>
<evidence type="ECO:0000313" key="2">
    <source>
        <dbReference type="Proteomes" id="UP000558284"/>
    </source>
</evidence>
<comment type="caution">
    <text evidence="1">The sequence shown here is derived from an EMBL/GenBank/DDBJ whole genome shotgun (WGS) entry which is preliminary data.</text>
</comment>
<dbReference type="Proteomes" id="UP000558284">
    <property type="component" value="Unassembled WGS sequence"/>
</dbReference>
<dbReference type="AlphaFoldDB" id="A0A838B3L9"/>
<organism evidence="1 2">
    <name type="scientific">Mesorhizobium neociceri</name>
    <dbReference type="NCBI Taxonomy" id="1307853"/>
    <lineage>
        <taxon>Bacteria</taxon>
        <taxon>Pseudomonadati</taxon>
        <taxon>Pseudomonadota</taxon>
        <taxon>Alphaproteobacteria</taxon>
        <taxon>Hyphomicrobiales</taxon>
        <taxon>Phyllobacteriaceae</taxon>
        <taxon>Mesorhizobium</taxon>
    </lineage>
</organism>
<sequence>MPVSPHPRFLPGVPADHVLDRLNKAGGNEAGSGKLDSPQSSAALAINAFGWFVERPGLLPPFPQLEAGWPPELVEVEYCARFPWSGGRHPWLDAFVETGACIIGVESKRFEPFRDTKTVSLSAAYDRPVWGNGMNPYERMRDLLRSGEVSFVHLDAAQLVKHAFGLVTEATRRGKPAILLYLFAEPERLAGRVIDDAATRRHRTEIDLFAKLVAGAAVRFVACSYREWLGTWEASDLQVRGHGNAIAAAFRP</sequence>
<reference evidence="1 2" key="1">
    <citation type="submission" date="2020-07" db="EMBL/GenBank/DDBJ databases">
        <title>Definition of the novel symbiovar canariense within Mesorhizobium novociceri, a new species of genus Mesorhizobium nodulating Cicer canariense in the Caldera de Taburiente National Park (La Palma, Canary Islands).</title>
        <authorList>
            <person name="Leon-Barrios M."/>
            <person name="Perez-Yepez J."/>
            <person name="Flores-Felix J.D."/>
            <person name="Ramirez-Baena M.H."/>
            <person name="Pulido-Suarez L."/>
            <person name="Igual J.M."/>
            <person name="Velazquez E."/>
            <person name="Peix A."/>
        </authorList>
    </citation>
    <scope>NUCLEOTIDE SEQUENCE [LARGE SCALE GENOMIC DNA]</scope>
    <source>
        <strain evidence="1 2">CCANP35</strain>
    </source>
</reference>
<proteinExistence type="predicted"/>
<name>A0A838B3L9_9HYPH</name>
<protein>
    <submittedName>
        <fullName evidence="1">Uncharacterized protein</fullName>
    </submittedName>
</protein>